<dbReference type="STRING" id="100225.SAMN05421595_0111"/>
<dbReference type="AlphaFoldDB" id="K6VU77"/>
<dbReference type="RefSeq" id="WP_006503657.1">
    <property type="nucleotide sequence ID" value="NZ_BAGZ01000017.1"/>
</dbReference>
<evidence type="ECO:0000313" key="1">
    <source>
        <dbReference type="EMBL" id="GAB78900.1"/>
    </source>
</evidence>
<accession>K6VU77</accession>
<name>K6VU77_9MICO</name>
<dbReference type="eggNOG" id="ENOG502ZJ0X">
    <property type="taxonomic scope" value="Bacteria"/>
</dbReference>
<sequence length="188" mass="20331">MKGLTDVRAAALLIGMLGLTYALPYGLIIALGVSTSTVPPGHRETFRLEESNAPDGKRKQLELTAPTGWQRQDRVKPSDVTYTQGNRSVRISVTEKIGDPQTAMNRHIRQAGLSGELLHLGGPEISTGSGFRGQRCAYTTADSSRHGQCAMITRDSTMVVLISSDETGKDPLDLHEIVASIDVKDTTR</sequence>
<dbReference type="Proteomes" id="UP000008495">
    <property type="component" value="Unassembled WGS sequence"/>
</dbReference>
<dbReference type="EMBL" id="BAGZ01000017">
    <property type="protein sequence ID" value="GAB78900.1"/>
    <property type="molecule type" value="Genomic_DNA"/>
</dbReference>
<dbReference type="OrthoDB" id="4883602at2"/>
<proteinExistence type="predicted"/>
<gene>
    <name evidence="1" type="ORF">AUCHE_17_01120</name>
</gene>
<protein>
    <submittedName>
        <fullName evidence="1">Uncharacterized protein</fullName>
    </submittedName>
</protein>
<reference evidence="1 2" key="1">
    <citation type="submission" date="2012-08" db="EMBL/GenBank/DDBJ databases">
        <title>Whole genome shotgun sequence of Austwickia chelonae NBRC 105200.</title>
        <authorList>
            <person name="Yoshida I."/>
            <person name="Hosoyama A."/>
            <person name="Tsuchikane K."/>
            <person name="Katsumata H."/>
            <person name="Ando Y."/>
            <person name="Ohji S."/>
            <person name="Hamada M."/>
            <person name="Tamura T."/>
            <person name="Yamazoe A."/>
            <person name="Yamazaki S."/>
            <person name="Fujita N."/>
        </authorList>
    </citation>
    <scope>NUCLEOTIDE SEQUENCE [LARGE SCALE GENOMIC DNA]</scope>
    <source>
        <strain evidence="1 2">NBRC 105200</strain>
    </source>
</reference>
<evidence type="ECO:0000313" key="2">
    <source>
        <dbReference type="Proteomes" id="UP000008495"/>
    </source>
</evidence>
<organism evidence="1 2">
    <name type="scientific">Austwickia chelonae NBRC 105200</name>
    <dbReference type="NCBI Taxonomy" id="1184607"/>
    <lineage>
        <taxon>Bacteria</taxon>
        <taxon>Bacillati</taxon>
        <taxon>Actinomycetota</taxon>
        <taxon>Actinomycetes</taxon>
        <taxon>Micrococcales</taxon>
        <taxon>Dermatophilaceae</taxon>
        <taxon>Austwickia</taxon>
    </lineage>
</organism>
<comment type="caution">
    <text evidence="1">The sequence shown here is derived from an EMBL/GenBank/DDBJ whole genome shotgun (WGS) entry which is preliminary data.</text>
</comment>
<keyword evidence="2" id="KW-1185">Reference proteome</keyword>